<feature type="transmembrane region" description="Helical" evidence="2">
    <location>
        <begin position="339"/>
        <end position="358"/>
    </location>
</feature>
<keyword evidence="2" id="KW-0472">Membrane</keyword>
<organism evidence="4 7">
    <name type="scientific">Galleria mellonella</name>
    <name type="common">Greater wax moth</name>
    <dbReference type="NCBI Taxonomy" id="7137"/>
    <lineage>
        <taxon>Eukaryota</taxon>
        <taxon>Metazoa</taxon>
        <taxon>Ecdysozoa</taxon>
        <taxon>Arthropoda</taxon>
        <taxon>Hexapoda</taxon>
        <taxon>Insecta</taxon>
        <taxon>Pterygota</taxon>
        <taxon>Neoptera</taxon>
        <taxon>Endopterygota</taxon>
        <taxon>Lepidoptera</taxon>
        <taxon>Glossata</taxon>
        <taxon>Ditrysia</taxon>
        <taxon>Pyraloidea</taxon>
        <taxon>Pyralidae</taxon>
        <taxon>Galleriinae</taxon>
        <taxon>Galleria</taxon>
    </lineage>
</organism>
<keyword evidence="4" id="KW-1185">Reference proteome</keyword>
<accession>A0ABM3MAS7</accession>
<feature type="compositionally biased region" description="Low complexity" evidence="1">
    <location>
        <begin position="191"/>
        <end position="219"/>
    </location>
</feature>
<feature type="compositionally biased region" description="Polar residues" evidence="1">
    <location>
        <begin position="181"/>
        <end position="190"/>
    </location>
</feature>
<feature type="region of interest" description="Disordered" evidence="1">
    <location>
        <begin position="30"/>
        <end position="129"/>
    </location>
</feature>
<dbReference type="RefSeq" id="XP_052748192.1">
    <property type="nucleotide sequence ID" value="XM_052892232.1"/>
</dbReference>
<evidence type="ECO:0000313" key="5">
    <source>
        <dbReference type="RefSeq" id="XP_052748191.1"/>
    </source>
</evidence>
<keyword evidence="2" id="KW-1133">Transmembrane helix</keyword>
<evidence type="ECO:0000256" key="2">
    <source>
        <dbReference type="SAM" id="Phobius"/>
    </source>
</evidence>
<dbReference type="Proteomes" id="UP001652740">
    <property type="component" value="Unplaced"/>
</dbReference>
<proteinExistence type="predicted"/>
<feature type="compositionally biased region" description="Polar residues" evidence="1">
    <location>
        <begin position="98"/>
        <end position="112"/>
    </location>
</feature>
<evidence type="ECO:0000313" key="6">
    <source>
        <dbReference type="RefSeq" id="XP_052748192.1"/>
    </source>
</evidence>
<reference evidence="5 6" key="1">
    <citation type="submission" date="2025-05" db="UniProtKB">
        <authorList>
            <consortium name="RefSeq"/>
        </authorList>
    </citation>
    <scope>IDENTIFICATION</scope>
    <source>
        <tissue evidence="5 6">Whole larvae</tissue>
    </source>
</reference>
<dbReference type="RefSeq" id="XP_052748193.1">
    <property type="nucleotide sequence ID" value="XM_052892233.1"/>
</dbReference>
<protein>
    <submittedName>
        <fullName evidence="5 6">Uncharacterized protein LOC116413336</fullName>
    </submittedName>
</protein>
<sequence length="391" mass="44168">MSTNNTWSGSPAYQGASWIPQPAPWEYIPKWPIPITPQPSPATSPTRSEIHLDLAGNSGSLQARYENTKDQETLTEQSQSEDEEHPVLYIDLPEPGNSDVTQRIGQQTSASSRPVRPTDLPIRPRGNKVDLDENPVVYIDLPETSNSDVCEPRRAETEENPPFIQDTIFYDQFKDRRIQMPNTPIDQNNASTFSSLSSGESLPSQRLLSLQNNLNSPSPEYAGNTATSQSLPSPTEFGSISGHQVTPDEHRFPPHQQIPYPDPPPPYSPVNSQVVTQPPMTTPTMTGMQEHSRTIFITEGMPQNLRTQAPISRKYMFCHHCRFNINSLVIHETGCMTHIWAIILMTFGLFPFVILIYWANWCKYKNHYCPHCHKKIAYVRPCGCERITVIK</sequence>
<evidence type="ECO:0000313" key="4">
    <source>
        <dbReference type="Proteomes" id="UP001652740"/>
    </source>
</evidence>
<feature type="domain" description="LITAF" evidence="3">
    <location>
        <begin position="297"/>
        <end position="381"/>
    </location>
</feature>
<dbReference type="Pfam" id="PF10601">
    <property type="entry name" value="zf-LITAF-like"/>
    <property type="match status" value="1"/>
</dbReference>
<gene>
    <name evidence="5 6 7" type="primary">LOC116413336</name>
</gene>
<keyword evidence="2" id="KW-0812">Transmembrane</keyword>
<feature type="region of interest" description="Disordered" evidence="1">
    <location>
        <begin position="181"/>
        <end position="273"/>
    </location>
</feature>
<dbReference type="RefSeq" id="XP_052748191.1">
    <property type="nucleotide sequence ID" value="XM_052892231.1"/>
</dbReference>
<dbReference type="InterPro" id="IPR006629">
    <property type="entry name" value="LITAF"/>
</dbReference>
<feature type="compositionally biased region" description="Polar residues" evidence="1">
    <location>
        <begin position="224"/>
        <end position="244"/>
    </location>
</feature>
<dbReference type="PROSITE" id="PS51837">
    <property type="entry name" value="LITAF"/>
    <property type="match status" value="1"/>
</dbReference>
<evidence type="ECO:0000313" key="7">
    <source>
        <dbReference type="RefSeq" id="XP_052748193.1"/>
    </source>
</evidence>
<evidence type="ECO:0000256" key="1">
    <source>
        <dbReference type="SAM" id="MobiDB-lite"/>
    </source>
</evidence>
<evidence type="ECO:0000259" key="3">
    <source>
        <dbReference type="PROSITE" id="PS51837"/>
    </source>
</evidence>
<name>A0ABM3MAS7_GALME</name>
<feature type="compositionally biased region" description="Pro residues" evidence="1">
    <location>
        <begin position="31"/>
        <end position="42"/>
    </location>
</feature>
<dbReference type="SMART" id="SM00714">
    <property type="entry name" value="LITAF"/>
    <property type="match status" value="1"/>
</dbReference>
<dbReference type="GeneID" id="116413336"/>